<evidence type="ECO:0000256" key="5">
    <source>
        <dbReference type="SAM" id="MobiDB-lite"/>
    </source>
</evidence>
<evidence type="ECO:0000256" key="4">
    <source>
        <dbReference type="ARBA" id="ARBA00023242"/>
    </source>
</evidence>
<evidence type="ECO:0000313" key="7">
    <source>
        <dbReference type="EMBL" id="KAF7352611.1"/>
    </source>
</evidence>
<dbReference type="PANTHER" id="PTHR34105:SF1">
    <property type="entry name" value="PROLINE-, GLUTAMIC ACID- AND LEUCINE-RICH PROTEIN 1"/>
    <property type="match status" value="1"/>
</dbReference>
<evidence type="ECO:0000256" key="2">
    <source>
        <dbReference type="ARBA" id="ARBA00010511"/>
    </source>
</evidence>
<protein>
    <recommendedName>
        <fullName evidence="3">Pre-rRNA-processing protein RIX1</fullName>
    </recommendedName>
</protein>
<dbReference type="InterPro" id="IPR016024">
    <property type="entry name" value="ARM-type_fold"/>
</dbReference>
<proteinExistence type="inferred from homology"/>
<dbReference type="EMBL" id="JACAZI010000009">
    <property type="protein sequence ID" value="KAF7352611.1"/>
    <property type="molecule type" value="Genomic_DNA"/>
</dbReference>
<dbReference type="GO" id="GO:0006364">
    <property type="term" value="P:rRNA processing"/>
    <property type="evidence" value="ECO:0007669"/>
    <property type="project" value="TreeGrafter"/>
</dbReference>
<keyword evidence="8" id="KW-1185">Reference proteome</keyword>
<evidence type="ECO:0000313" key="8">
    <source>
        <dbReference type="Proteomes" id="UP000620124"/>
    </source>
</evidence>
<dbReference type="AlphaFoldDB" id="A0A8H6Y649"/>
<organism evidence="7 8">
    <name type="scientific">Mycena venus</name>
    <dbReference type="NCBI Taxonomy" id="2733690"/>
    <lineage>
        <taxon>Eukaryota</taxon>
        <taxon>Fungi</taxon>
        <taxon>Dikarya</taxon>
        <taxon>Basidiomycota</taxon>
        <taxon>Agaricomycotina</taxon>
        <taxon>Agaricomycetes</taxon>
        <taxon>Agaricomycetidae</taxon>
        <taxon>Agaricales</taxon>
        <taxon>Marasmiineae</taxon>
        <taxon>Mycenaceae</taxon>
        <taxon>Mycena</taxon>
    </lineage>
</organism>
<dbReference type="PANTHER" id="PTHR34105">
    <property type="entry name" value="PROLINE-, GLUTAMIC ACID- AND LEUCINE-RICH PROTEIN 1"/>
    <property type="match status" value="1"/>
</dbReference>
<dbReference type="InterPro" id="IPR012583">
    <property type="entry name" value="RIX1_N"/>
</dbReference>
<evidence type="ECO:0000259" key="6">
    <source>
        <dbReference type="Pfam" id="PF08167"/>
    </source>
</evidence>
<dbReference type="OrthoDB" id="20900at2759"/>
<comment type="subcellular location">
    <subcellularLocation>
        <location evidence="1">Nucleus</location>
    </subcellularLocation>
</comment>
<sequence>MDGHPLKALLQLQLGSDSYAVLHLPYILASLTAESLLPSPHSTKWTARVNSLLHAKTPDARWAGLCLAHKTSVLSKSTMIECAQSWIGIALPILSKKECLPILCACVRLLRVIFSAATDTPEFQRQVATPNVAKFTAALIPLAEKHVDIELKTLILSTLALIIPLYPTLHKTLHSALSALCLGFLNGNPFKPSNGPLATTASRLYAVLHFTGGKVGAANLWRKSIDDTLAFGWTSFLSVRSTFLVEGRVPQLPASTEEPLVSIPLNVDRLRCTVLVLCDLLKTTTHRPVQVPLGPLTKFAMALLSCTIDDKVDRHVDPGVRAMEVAVTPQIWRMACDLLTCLSTCVQHHLSSTLVRIVSCITFHLEQPLTSSEQLPFLNTLQVVLTKCHPLHSTQIVNRLARAIVPLISIVLAKEPDAVRETEGVSGRSKKSKKRAREFEGDEVFKISRDVVCSTVDEGNVLLAAFAVIRLVLQNPHISPAMQSISCRVVLSVLLALPQMSPASLCPDPKLHPVLLARVQELSVELGAGSTTGLSKSLGLVVGASLPDSHVSTGFQSCFIQLTVCCASSTEILRFSSTHASPPLLRSMPHVESLSLFRTEESQEESEMRQGLGLVPSEVESSLPTTTDVVMAEPPPAPFLQEQAKIS</sequence>
<feature type="domain" description="Pre-rRNA-processing protein RIX1 N-terminal" evidence="6">
    <location>
        <begin position="8"/>
        <end position="190"/>
    </location>
</feature>
<feature type="region of interest" description="Disordered" evidence="5">
    <location>
        <begin position="623"/>
        <end position="647"/>
    </location>
</feature>
<dbReference type="GO" id="GO:0005634">
    <property type="term" value="C:nucleus"/>
    <property type="evidence" value="ECO:0007669"/>
    <property type="project" value="UniProtKB-SubCell"/>
</dbReference>
<comment type="caution">
    <text evidence="7">The sequence shown here is derived from an EMBL/GenBank/DDBJ whole genome shotgun (WGS) entry which is preliminary data.</text>
</comment>
<reference evidence="7" key="1">
    <citation type="submission" date="2020-05" db="EMBL/GenBank/DDBJ databases">
        <title>Mycena genomes resolve the evolution of fungal bioluminescence.</title>
        <authorList>
            <person name="Tsai I.J."/>
        </authorList>
    </citation>
    <scope>NUCLEOTIDE SEQUENCE</scope>
    <source>
        <strain evidence="7">CCC161011</strain>
    </source>
</reference>
<comment type="similarity">
    <text evidence="2">Belongs to the RIX1/PELP1 family.</text>
</comment>
<keyword evidence="4" id="KW-0539">Nucleus</keyword>
<dbReference type="Proteomes" id="UP000620124">
    <property type="component" value="Unassembled WGS sequence"/>
</dbReference>
<dbReference type="SUPFAM" id="SSF48371">
    <property type="entry name" value="ARM repeat"/>
    <property type="match status" value="1"/>
</dbReference>
<evidence type="ECO:0000256" key="3">
    <source>
        <dbReference type="ARBA" id="ARBA00021502"/>
    </source>
</evidence>
<accession>A0A8H6Y649</accession>
<name>A0A8H6Y649_9AGAR</name>
<dbReference type="Pfam" id="PF08167">
    <property type="entry name" value="RIX1"/>
    <property type="match status" value="1"/>
</dbReference>
<feature type="region of interest" description="Disordered" evidence="5">
    <location>
        <begin position="599"/>
        <end position="618"/>
    </location>
</feature>
<gene>
    <name evidence="7" type="ORF">MVEN_01226600</name>
</gene>
<evidence type="ECO:0000256" key="1">
    <source>
        <dbReference type="ARBA" id="ARBA00004123"/>
    </source>
</evidence>